<evidence type="ECO:0000256" key="4">
    <source>
        <dbReference type="ARBA" id="ARBA00022692"/>
    </source>
</evidence>
<reference evidence="8 9" key="1">
    <citation type="submission" date="2016-10" db="EMBL/GenBank/DDBJ databases">
        <title>Genome sequence of Streptomyces gilvigriseus MUSC 26.</title>
        <authorList>
            <person name="Lee L.-H."/>
            <person name="Ser H.-L."/>
        </authorList>
    </citation>
    <scope>NUCLEOTIDE SEQUENCE [LARGE SCALE GENOMIC DNA]</scope>
    <source>
        <strain evidence="8 9">MUSC 26</strain>
    </source>
</reference>
<dbReference type="Proteomes" id="UP000243342">
    <property type="component" value="Unassembled WGS sequence"/>
</dbReference>
<evidence type="ECO:0000313" key="8">
    <source>
        <dbReference type="EMBL" id="OIV37244.1"/>
    </source>
</evidence>
<sequence length="102" mass="10974">MNILWAVIEGAIIGFLAQLIIPGRSQTKWWMTLILGIGGAILGNYIAGWIGVRHTRGIDWIRHLLQLGCAIVLIALAYPAFAKASGGVGTKDKLKEGGQHRG</sequence>
<evidence type="ECO:0000256" key="1">
    <source>
        <dbReference type="ARBA" id="ARBA00004651"/>
    </source>
</evidence>
<comment type="similarity">
    <text evidence="2">Belongs to the UPF0410 family.</text>
</comment>
<evidence type="ECO:0000256" key="5">
    <source>
        <dbReference type="ARBA" id="ARBA00022989"/>
    </source>
</evidence>
<dbReference type="OrthoDB" id="3483802at2"/>
<dbReference type="GO" id="GO:0005886">
    <property type="term" value="C:plasma membrane"/>
    <property type="evidence" value="ECO:0007669"/>
    <property type="project" value="UniProtKB-SubCell"/>
</dbReference>
<proteinExistence type="inferred from homology"/>
<dbReference type="AlphaFoldDB" id="A0A1J7C6T6"/>
<dbReference type="EMBL" id="MLCF01000059">
    <property type="protein sequence ID" value="OIV37244.1"/>
    <property type="molecule type" value="Genomic_DNA"/>
</dbReference>
<keyword evidence="3" id="KW-1003">Cell membrane</keyword>
<dbReference type="PANTHER" id="PTHR33884:SF3">
    <property type="entry name" value="UPF0410 PROTEIN YMGE"/>
    <property type="match status" value="1"/>
</dbReference>
<comment type="subcellular location">
    <subcellularLocation>
        <location evidence="1">Cell membrane</location>
        <topology evidence="1">Multi-pass membrane protein</topology>
    </subcellularLocation>
</comment>
<evidence type="ECO:0000313" key="9">
    <source>
        <dbReference type="Proteomes" id="UP000243342"/>
    </source>
</evidence>
<dbReference type="RefSeq" id="WP_071656797.1">
    <property type="nucleotide sequence ID" value="NZ_MLCF01000059.1"/>
</dbReference>
<keyword evidence="4 7" id="KW-0812">Transmembrane</keyword>
<name>A0A1J7C6T6_9ACTN</name>
<keyword evidence="9" id="KW-1185">Reference proteome</keyword>
<dbReference type="InterPro" id="IPR007341">
    <property type="entry name" value="Transgly_assoc"/>
</dbReference>
<protein>
    <submittedName>
        <fullName evidence="8">Signal peptidase</fullName>
    </submittedName>
</protein>
<organism evidence="8 9">
    <name type="scientific">Mangrovactinospora gilvigrisea</name>
    <dbReference type="NCBI Taxonomy" id="1428644"/>
    <lineage>
        <taxon>Bacteria</taxon>
        <taxon>Bacillati</taxon>
        <taxon>Actinomycetota</taxon>
        <taxon>Actinomycetes</taxon>
        <taxon>Kitasatosporales</taxon>
        <taxon>Streptomycetaceae</taxon>
        <taxon>Mangrovactinospora</taxon>
    </lineage>
</organism>
<accession>A0A1J7C6T6</accession>
<gene>
    <name evidence="8" type="ORF">BIV57_12070</name>
</gene>
<keyword evidence="5 7" id="KW-1133">Transmembrane helix</keyword>
<evidence type="ECO:0000256" key="2">
    <source>
        <dbReference type="ARBA" id="ARBA00011006"/>
    </source>
</evidence>
<feature type="transmembrane region" description="Helical" evidence="7">
    <location>
        <begin position="64"/>
        <end position="81"/>
    </location>
</feature>
<evidence type="ECO:0000256" key="3">
    <source>
        <dbReference type="ARBA" id="ARBA00022475"/>
    </source>
</evidence>
<dbReference type="Pfam" id="PF04226">
    <property type="entry name" value="Transgly_assoc"/>
    <property type="match status" value="1"/>
</dbReference>
<keyword evidence="6 7" id="KW-0472">Membrane</keyword>
<evidence type="ECO:0000256" key="6">
    <source>
        <dbReference type="ARBA" id="ARBA00023136"/>
    </source>
</evidence>
<comment type="caution">
    <text evidence="8">The sequence shown here is derived from an EMBL/GenBank/DDBJ whole genome shotgun (WGS) entry which is preliminary data.</text>
</comment>
<feature type="transmembrane region" description="Helical" evidence="7">
    <location>
        <begin position="5"/>
        <end position="23"/>
    </location>
</feature>
<evidence type="ECO:0000256" key="7">
    <source>
        <dbReference type="SAM" id="Phobius"/>
    </source>
</evidence>
<dbReference type="PANTHER" id="PTHR33884">
    <property type="entry name" value="UPF0410 PROTEIN YMGE"/>
    <property type="match status" value="1"/>
</dbReference>
<dbReference type="STRING" id="1428644.BIV57_12070"/>
<feature type="transmembrane region" description="Helical" evidence="7">
    <location>
        <begin position="29"/>
        <end position="52"/>
    </location>
</feature>